<keyword evidence="10" id="KW-1185">Reference proteome</keyword>
<dbReference type="STRING" id="1569628.A0A316UWF6"/>
<dbReference type="EMBL" id="KZ819663">
    <property type="protein sequence ID" value="PWN29619.1"/>
    <property type="molecule type" value="Genomic_DNA"/>
</dbReference>
<feature type="coiled-coil region" evidence="5">
    <location>
        <begin position="560"/>
        <end position="614"/>
    </location>
</feature>
<protein>
    <recommendedName>
        <fullName evidence="11">Zf-UBP-domain-containing protein</fullName>
    </recommendedName>
</protein>
<feature type="compositionally biased region" description="Low complexity" evidence="6">
    <location>
        <begin position="747"/>
        <end position="764"/>
    </location>
</feature>
<feature type="compositionally biased region" description="Polar residues" evidence="6">
    <location>
        <begin position="235"/>
        <end position="244"/>
    </location>
</feature>
<feature type="region of interest" description="Disordered" evidence="6">
    <location>
        <begin position="457"/>
        <end position="542"/>
    </location>
</feature>
<dbReference type="GeneID" id="37029907"/>
<evidence type="ECO:0000256" key="5">
    <source>
        <dbReference type="SAM" id="Coils"/>
    </source>
</evidence>
<feature type="region of interest" description="Disordered" evidence="6">
    <location>
        <begin position="1"/>
        <end position="36"/>
    </location>
</feature>
<feature type="region of interest" description="Disordered" evidence="6">
    <location>
        <begin position="699"/>
        <end position="778"/>
    </location>
</feature>
<evidence type="ECO:0000256" key="3">
    <source>
        <dbReference type="ARBA" id="ARBA00022833"/>
    </source>
</evidence>
<feature type="compositionally biased region" description="Basic residues" evidence="6">
    <location>
        <begin position="728"/>
        <end position="739"/>
    </location>
</feature>
<feature type="compositionally biased region" description="Low complexity" evidence="6">
    <location>
        <begin position="489"/>
        <end position="498"/>
    </location>
</feature>
<feature type="domain" description="UBP-type" evidence="8">
    <location>
        <begin position="359"/>
        <end position="460"/>
    </location>
</feature>
<evidence type="ECO:0000256" key="4">
    <source>
        <dbReference type="PROSITE-ProRule" id="PRU00502"/>
    </source>
</evidence>
<feature type="region of interest" description="Disordered" evidence="6">
    <location>
        <begin position="231"/>
        <end position="258"/>
    </location>
</feature>
<keyword evidence="2 4" id="KW-0863">Zinc-finger</keyword>
<dbReference type="Proteomes" id="UP000245884">
    <property type="component" value="Unassembled WGS sequence"/>
</dbReference>
<dbReference type="Pfam" id="PF02148">
    <property type="entry name" value="zf-UBP"/>
    <property type="match status" value="1"/>
</dbReference>
<dbReference type="GO" id="GO:0061630">
    <property type="term" value="F:ubiquitin protein ligase activity"/>
    <property type="evidence" value="ECO:0007669"/>
    <property type="project" value="TreeGrafter"/>
</dbReference>
<dbReference type="PANTHER" id="PTHR24007:SF7">
    <property type="entry name" value="BRCA1-ASSOCIATED PROTEIN"/>
    <property type="match status" value="1"/>
</dbReference>
<feature type="region of interest" description="Disordered" evidence="6">
    <location>
        <begin position="161"/>
        <end position="191"/>
    </location>
</feature>
<dbReference type="GO" id="GO:0008270">
    <property type="term" value="F:zinc ion binding"/>
    <property type="evidence" value="ECO:0007669"/>
    <property type="project" value="UniProtKB-KW"/>
</dbReference>
<dbReference type="InterPro" id="IPR011422">
    <property type="entry name" value="BRAP2/ETP1_RRM"/>
</dbReference>
<organism evidence="9 10">
    <name type="scientific">Jaminaea rosea</name>
    <dbReference type="NCBI Taxonomy" id="1569628"/>
    <lineage>
        <taxon>Eukaryota</taxon>
        <taxon>Fungi</taxon>
        <taxon>Dikarya</taxon>
        <taxon>Basidiomycota</taxon>
        <taxon>Ustilaginomycotina</taxon>
        <taxon>Exobasidiomycetes</taxon>
        <taxon>Microstromatales</taxon>
        <taxon>Microstromatales incertae sedis</taxon>
        <taxon>Jaminaea</taxon>
    </lineage>
</organism>
<dbReference type="GO" id="GO:0005737">
    <property type="term" value="C:cytoplasm"/>
    <property type="evidence" value="ECO:0007669"/>
    <property type="project" value="TreeGrafter"/>
</dbReference>
<keyword evidence="1" id="KW-0479">Metal-binding</keyword>
<name>A0A316UWF6_9BASI</name>
<dbReference type="CDD" id="cd16457">
    <property type="entry name" value="RING-H2_BRAP2"/>
    <property type="match status" value="1"/>
</dbReference>
<dbReference type="InterPro" id="IPR001841">
    <property type="entry name" value="Znf_RING"/>
</dbReference>
<dbReference type="InterPro" id="IPR013083">
    <property type="entry name" value="Znf_RING/FYVE/PHD"/>
</dbReference>
<dbReference type="RefSeq" id="XP_025364231.1">
    <property type="nucleotide sequence ID" value="XM_025508084.1"/>
</dbReference>
<accession>A0A316UWF6</accession>
<evidence type="ECO:0000313" key="10">
    <source>
        <dbReference type="Proteomes" id="UP000245884"/>
    </source>
</evidence>
<feature type="domain" description="RING-type" evidence="7">
    <location>
        <begin position="276"/>
        <end position="316"/>
    </location>
</feature>
<keyword evidence="5" id="KW-0175">Coiled coil</keyword>
<gene>
    <name evidence="9" type="ORF">BDZ90DRAFT_258532</name>
</gene>
<dbReference type="AlphaFoldDB" id="A0A316UWF6"/>
<evidence type="ECO:0000313" key="9">
    <source>
        <dbReference type="EMBL" id="PWN29619.1"/>
    </source>
</evidence>
<dbReference type="InterPro" id="IPR047243">
    <property type="entry name" value="RING-H2_BRAP2"/>
</dbReference>
<dbReference type="GO" id="GO:0007265">
    <property type="term" value="P:Ras protein signal transduction"/>
    <property type="evidence" value="ECO:0007669"/>
    <property type="project" value="TreeGrafter"/>
</dbReference>
<dbReference type="InterPro" id="IPR001607">
    <property type="entry name" value="Znf_UBP"/>
</dbReference>
<evidence type="ECO:0000256" key="2">
    <source>
        <dbReference type="ARBA" id="ARBA00022771"/>
    </source>
</evidence>
<keyword evidence="3" id="KW-0862">Zinc</keyword>
<dbReference type="SUPFAM" id="SSF57850">
    <property type="entry name" value="RING/U-box"/>
    <property type="match status" value="2"/>
</dbReference>
<evidence type="ECO:0000256" key="6">
    <source>
        <dbReference type="SAM" id="MobiDB-lite"/>
    </source>
</evidence>
<evidence type="ECO:0000259" key="8">
    <source>
        <dbReference type="PROSITE" id="PS50271"/>
    </source>
</evidence>
<feature type="compositionally biased region" description="Acidic residues" evidence="6">
    <location>
        <begin position="515"/>
        <end position="529"/>
    </location>
</feature>
<dbReference type="PROSITE" id="PS50271">
    <property type="entry name" value="ZF_UBP"/>
    <property type="match status" value="1"/>
</dbReference>
<dbReference type="Pfam" id="PF07576">
    <property type="entry name" value="BRAP2"/>
    <property type="match status" value="1"/>
</dbReference>
<dbReference type="Pfam" id="PF13639">
    <property type="entry name" value="zf-RING_2"/>
    <property type="match status" value="1"/>
</dbReference>
<dbReference type="OrthoDB" id="273556at2759"/>
<sequence length="778" mass="82886">MPTAASSRNTGGGGDDGLSSSSSSIQSPGGGTAPSWRCQFNKSSSFTVDDGHASSEVSFGILHLFRDGAGSVPASSSSKASVALDDDSATVLALLGLPGQMTAADFLAWVEPAISSVEKMRMIRQGHPTNRTAVLIKFRDPSDAEEFYKLYNGQPLPFTANSSSSAPSATTGQASTAAGPSASTSLASLTPSSSMPTLTSAQIVYVTQVTVSTSPHLPYVYPQLANSDPWPLAPTKSTVDSATPSMMEDKTDDASSSTVTPATRLALSLANELPTCPVCLERMDSAVTGIMTVSCQHSFHCECLSRWADGRCPVCRYSQNRAAKGQAAASLLMRAGAQAGRARRSEEREPSSDLSLVADECPRGTQEDEPSADDDEDDSAATCCASCGATDDLWVCLICAAVGCGRYKAGCAARHFTQSNHLYSLELETARVWDYVHDGYVHRLIQNRADGKLVELDGAAGQGGGAEGSPARRRRGRRSSRRHAEQEEAQSAAAGSSRRAGETGRDQPDETSSVYDEDEYDEDEDDDDDDKAKDKQHGGKLGTRSSQLEAISLEYQYLLLSQLESQRSYYEEQVRNVQSRLDSALANGGSGSAKEEQEKALLAVEAERASWQAEMDAVSARTKQLEGKVQKHVTDLVKARKDLEAERLVTRGLLAKLQAANEREERANLEAERAKAEQRELNEELRDLRFALSAQDMIQGEGGADHQHEAQGGDLVVVPGKEGNSGAAKKKKKKKKVPKKPPGVGEGAASSTAGQEEAAAAPSAMTDVTVDPDEEEEE</sequence>
<feature type="region of interest" description="Disordered" evidence="6">
    <location>
        <begin position="338"/>
        <end position="378"/>
    </location>
</feature>
<evidence type="ECO:0008006" key="11">
    <source>
        <dbReference type="Google" id="ProtNLM"/>
    </source>
</evidence>
<feature type="compositionally biased region" description="Low complexity" evidence="6">
    <location>
        <begin position="17"/>
        <end position="27"/>
    </location>
</feature>
<feature type="compositionally biased region" description="Basic residues" evidence="6">
    <location>
        <begin position="471"/>
        <end position="481"/>
    </location>
</feature>
<evidence type="ECO:0000259" key="7">
    <source>
        <dbReference type="PROSITE" id="PS50089"/>
    </source>
</evidence>
<dbReference type="SMART" id="SM00184">
    <property type="entry name" value="RING"/>
    <property type="match status" value="1"/>
</dbReference>
<feature type="coiled-coil region" evidence="5">
    <location>
        <begin position="654"/>
        <end position="691"/>
    </location>
</feature>
<reference evidence="9 10" key="1">
    <citation type="journal article" date="2018" name="Mol. Biol. Evol.">
        <title>Broad Genomic Sampling Reveals a Smut Pathogenic Ancestry of the Fungal Clade Ustilaginomycotina.</title>
        <authorList>
            <person name="Kijpornyongpan T."/>
            <person name="Mondo S.J."/>
            <person name="Barry K."/>
            <person name="Sandor L."/>
            <person name="Lee J."/>
            <person name="Lipzen A."/>
            <person name="Pangilinan J."/>
            <person name="LaButti K."/>
            <person name="Hainaut M."/>
            <person name="Henrissat B."/>
            <person name="Grigoriev I.V."/>
            <person name="Spatafora J.W."/>
            <person name="Aime M.C."/>
        </authorList>
    </citation>
    <scope>NUCLEOTIDE SEQUENCE [LARGE SCALE GENOMIC DNA]</scope>
    <source>
        <strain evidence="9 10">MCA 5214</strain>
    </source>
</reference>
<dbReference type="Gene3D" id="3.30.40.10">
    <property type="entry name" value="Zinc/RING finger domain, C3HC4 (zinc finger)"/>
    <property type="match status" value="2"/>
</dbReference>
<feature type="compositionally biased region" description="Acidic residues" evidence="6">
    <location>
        <begin position="367"/>
        <end position="378"/>
    </location>
</feature>
<feature type="compositionally biased region" description="Basic and acidic residues" evidence="6">
    <location>
        <begin position="499"/>
        <end position="508"/>
    </location>
</feature>
<proteinExistence type="predicted"/>
<dbReference type="PANTHER" id="PTHR24007">
    <property type="entry name" value="BRCA1-ASSOCIATED PROTEIN"/>
    <property type="match status" value="1"/>
</dbReference>
<dbReference type="SMART" id="SM00290">
    <property type="entry name" value="ZnF_UBP"/>
    <property type="match status" value="1"/>
</dbReference>
<evidence type="ECO:0000256" key="1">
    <source>
        <dbReference type="ARBA" id="ARBA00022723"/>
    </source>
</evidence>
<dbReference type="PROSITE" id="PS50089">
    <property type="entry name" value="ZF_RING_2"/>
    <property type="match status" value="1"/>
</dbReference>
<dbReference type="GO" id="GO:0016567">
    <property type="term" value="P:protein ubiquitination"/>
    <property type="evidence" value="ECO:0007669"/>
    <property type="project" value="TreeGrafter"/>
</dbReference>